<dbReference type="AlphaFoldDB" id="A0A7X1AZD5"/>
<keyword evidence="1" id="KW-1133">Transmembrane helix</keyword>
<dbReference type="InterPro" id="IPR013424">
    <property type="entry name" value="Ice-binding_C"/>
</dbReference>
<keyword evidence="1" id="KW-0472">Membrane</keyword>
<protein>
    <submittedName>
        <fullName evidence="4">PEP-CTERM sorting domain-containing protein</fullName>
    </submittedName>
</protein>
<organism evidence="4 5">
    <name type="scientific">Puniceicoccus vermicola</name>
    <dbReference type="NCBI Taxonomy" id="388746"/>
    <lineage>
        <taxon>Bacteria</taxon>
        <taxon>Pseudomonadati</taxon>
        <taxon>Verrucomicrobiota</taxon>
        <taxon>Opitutia</taxon>
        <taxon>Puniceicoccales</taxon>
        <taxon>Puniceicoccaceae</taxon>
        <taxon>Puniceicoccus</taxon>
    </lineage>
</organism>
<sequence length="258" mass="26456">MKLLLPLGLLALTTQFASAASINFIGRTDLASAAAFDLTEIGTTDWAYWDSAVTTSPGVSGTATNEMDGGFGIGSISVSGIGSYLRGTSGFAINTEFSFSNGSGVESGTEAGVTGLFSEELATAGEGVQLDITLAEAGQEYVINIWTGGFATQFATVVGSMNGAESYTSGNTGGSGFGGAYGDSASPREPYLYTFNVIADNPNEVFNFSIATAGTQSSSSHVLIAAASIAAVPEPGTYALLAGFCMLGFVMMRRRSYR</sequence>
<dbReference type="NCBIfam" id="TIGR02595">
    <property type="entry name" value="PEP_CTERM"/>
    <property type="match status" value="1"/>
</dbReference>
<dbReference type="RefSeq" id="WP_185693450.1">
    <property type="nucleotide sequence ID" value="NZ_JACHVA010000101.1"/>
</dbReference>
<keyword evidence="1" id="KW-0812">Transmembrane</keyword>
<feature type="transmembrane region" description="Helical" evidence="1">
    <location>
        <begin position="235"/>
        <end position="252"/>
    </location>
</feature>
<evidence type="ECO:0000313" key="4">
    <source>
        <dbReference type="EMBL" id="MBC2602786.1"/>
    </source>
</evidence>
<dbReference type="Proteomes" id="UP000525652">
    <property type="component" value="Unassembled WGS sequence"/>
</dbReference>
<gene>
    <name evidence="4" type="ORF">H5P30_13460</name>
</gene>
<proteinExistence type="predicted"/>
<evidence type="ECO:0000259" key="3">
    <source>
        <dbReference type="Pfam" id="PF07589"/>
    </source>
</evidence>
<evidence type="ECO:0000313" key="5">
    <source>
        <dbReference type="Proteomes" id="UP000525652"/>
    </source>
</evidence>
<evidence type="ECO:0000256" key="1">
    <source>
        <dbReference type="SAM" id="Phobius"/>
    </source>
</evidence>
<dbReference type="EMBL" id="JACHVA010000101">
    <property type="protein sequence ID" value="MBC2602786.1"/>
    <property type="molecule type" value="Genomic_DNA"/>
</dbReference>
<reference evidence="4 5" key="1">
    <citation type="submission" date="2020-07" db="EMBL/GenBank/DDBJ databases">
        <authorList>
            <person name="Feng X."/>
        </authorList>
    </citation>
    <scope>NUCLEOTIDE SEQUENCE [LARGE SCALE GENOMIC DNA]</scope>
    <source>
        <strain evidence="4 5">JCM14086</strain>
    </source>
</reference>
<accession>A0A7X1AZD5</accession>
<evidence type="ECO:0000256" key="2">
    <source>
        <dbReference type="SAM" id="SignalP"/>
    </source>
</evidence>
<keyword evidence="5" id="KW-1185">Reference proteome</keyword>
<feature type="chain" id="PRO_5031435512" evidence="2">
    <location>
        <begin position="20"/>
        <end position="258"/>
    </location>
</feature>
<feature type="signal peptide" evidence="2">
    <location>
        <begin position="1"/>
        <end position="19"/>
    </location>
</feature>
<dbReference type="Pfam" id="PF07589">
    <property type="entry name" value="PEP-CTERM"/>
    <property type="match status" value="1"/>
</dbReference>
<comment type="caution">
    <text evidence="4">The sequence shown here is derived from an EMBL/GenBank/DDBJ whole genome shotgun (WGS) entry which is preliminary data.</text>
</comment>
<name>A0A7X1AZD5_9BACT</name>
<feature type="domain" description="Ice-binding protein C-terminal" evidence="3">
    <location>
        <begin position="231"/>
        <end position="255"/>
    </location>
</feature>
<keyword evidence="2" id="KW-0732">Signal</keyword>